<evidence type="ECO:0000256" key="5">
    <source>
        <dbReference type="ARBA" id="ARBA00022519"/>
    </source>
</evidence>
<feature type="transmembrane region" description="Helical" evidence="16">
    <location>
        <begin position="433"/>
        <end position="455"/>
    </location>
</feature>
<dbReference type="PANTHER" id="PTHR43185:SF1">
    <property type="entry name" value="FE(2+) TRANSPORTER FEOB"/>
    <property type="match status" value="1"/>
</dbReference>
<dbReference type="InterPro" id="IPR011642">
    <property type="entry name" value="Gate_dom"/>
</dbReference>
<dbReference type="InterPro" id="IPR030389">
    <property type="entry name" value="G_FEOB_dom"/>
</dbReference>
<name>A0A433SDX9_9BURK</name>
<dbReference type="FunFam" id="3.40.50.300:FF:000426">
    <property type="entry name" value="Ferrous iron transport protein B"/>
    <property type="match status" value="1"/>
</dbReference>
<feature type="domain" description="FeoB-type G" evidence="17">
    <location>
        <begin position="5"/>
        <end position="171"/>
    </location>
</feature>
<keyword evidence="5" id="KW-0997">Cell inner membrane</keyword>
<keyword evidence="6 16" id="KW-0812">Transmembrane</keyword>
<feature type="transmembrane region" description="Helical" evidence="16">
    <location>
        <begin position="745"/>
        <end position="763"/>
    </location>
</feature>
<dbReference type="AlphaFoldDB" id="A0A433SDX9"/>
<keyword evidence="15" id="KW-0460">Magnesium</keyword>
<accession>A0A433SDX9</accession>
<feature type="transmembrane region" description="Helical" evidence="16">
    <location>
        <begin position="401"/>
        <end position="421"/>
    </location>
</feature>
<feature type="binding site" evidence="14">
    <location>
        <begin position="37"/>
        <end position="41"/>
    </location>
    <ligand>
        <name>GTP</name>
        <dbReference type="ChEBI" id="CHEBI:37565"/>
        <label>1</label>
    </ligand>
</feature>
<evidence type="ECO:0000256" key="16">
    <source>
        <dbReference type="RuleBase" id="RU362098"/>
    </source>
</evidence>
<dbReference type="GO" id="GO:0005886">
    <property type="term" value="C:plasma membrane"/>
    <property type="evidence" value="ECO:0007669"/>
    <property type="project" value="UniProtKB-SubCell"/>
</dbReference>
<keyword evidence="12 16" id="KW-0472">Membrane</keyword>
<dbReference type="Gene3D" id="1.10.287.1770">
    <property type="match status" value="1"/>
</dbReference>
<feature type="transmembrane region" description="Helical" evidence="16">
    <location>
        <begin position="685"/>
        <end position="706"/>
    </location>
</feature>
<dbReference type="NCBIfam" id="TIGR00437">
    <property type="entry name" value="feoB"/>
    <property type="match status" value="1"/>
</dbReference>
<evidence type="ECO:0000256" key="8">
    <source>
        <dbReference type="ARBA" id="ARBA00022989"/>
    </source>
</evidence>
<evidence type="ECO:0000256" key="7">
    <source>
        <dbReference type="ARBA" id="ARBA00022741"/>
    </source>
</evidence>
<dbReference type="OrthoDB" id="9809127at2"/>
<gene>
    <name evidence="18" type="primary">feoB</name>
    <name evidence="18" type="ORF">CUZ56_00890</name>
</gene>
<feature type="transmembrane region" description="Helical" evidence="16">
    <location>
        <begin position="461"/>
        <end position="480"/>
    </location>
</feature>
<dbReference type="PRINTS" id="PR00326">
    <property type="entry name" value="GTP1OBG"/>
</dbReference>
<evidence type="ECO:0000256" key="1">
    <source>
        <dbReference type="ARBA" id="ARBA00004429"/>
    </source>
</evidence>
<dbReference type="Gene3D" id="3.40.50.300">
    <property type="entry name" value="P-loop containing nucleotide triphosphate hydrolases"/>
    <property type="match status" value="1"/>
</dbReference>
<comment type="subcellular location">
    <subcellularLocation>
        <location evidence="1 16">Cell inner membrane</location>
        <topology evidence="1 16">Multi-pass membrane protein</topology>
    </subcellularLocation>
</comment>
<evidence type="ECO:0000256" key="13">
    <source>
        <dbReference type="NCBIfam" id="TIGR00437"/>
    </source>
</evidence>
<dbReference type="Pfam" id="PF07670">
    <property type="entry name" value="Gate"/>
    <property type="match status" value="2"/>
</dbReference>
<evidence type="ECO:0000256" key="12">
    <source>
        <dbReference type="ARBA" id="ARBA00023136"/>
    </source>
</evidence>
<dbReference type="Pfam" id="PF02421">
    <property type="entry name" value="FeoB_N"/>
    <property type="match status" value="1"/>
</dbReference>
<keyword evidence="8 16" id="KW-1133">Transmembrane helix</keyword>
<dbReference type="InterPro" id="IPR011640">
    <property type="entry name" value="Fe2_transport_prot_B_C"/>
</dbReference>
<keyword evidence="4 16" id="KW-0410">Iron transport</keyword>
<dbReference type="PANTHER" id="PTHR43185">
    <property type="entry name" value="FERROUS IRON TRANSPORT PROTEIN B"/>
    <property type="match status" value="1"/>
</dbReference>
<dbReference type="InterPro" id="IPR003373">
    <property type="entry name" value="Fe2_transport_prot-B"/>
</dbReference>
<evidence type="ECO:0000313" key="19">
    <source>
        <dbReference type="Proteomes" id="UP000286947"/>
    </source>
</evidence>
<dbReference type="GO" id="GO:0015093">
    <property type="term" value="F:ferrous iron transmembrane transporter activity"/>
    <property type="evidence" value="ECO:0007669"/>
    <property type="project" value="UniProtKB-UniRule"/>
</dbReference>
<feature type="binding site" evidence="14">
    <location>
        <begin position="122"/>
        <end position="125"/>
    </location>
    <ligand>
        <name>GTP</name>
        <dbReference type="ChEBI" id="CHEBI:37565"/>
        <label>1</label>
    </ligand>
</feature>
<dbReference type="Proteomes" id="UP000286947">
    <property type="component" value="Unassembled WGS sequence"/>
</dbReference>
<evidence type="ECO:0000313" key="18">
    <source>
        <dbReference type="EMBL" id="RUS66953.1"/>
    </source>
</evidence>
<feature type="binding site" evidence="15">
    <location>
        <position position="24"/>
    </location>
    <ligand>
        <name>Mg(2+)</name>
        <dbReference type="ChEBI" id="CHEBI:18420"/>
        <label>2</label>
    </ligand>
</feature>
<evidence type="ECO:0000256" key="4">
    <source>
        <dbReference type="ARBA" id="ARBA00022496"/>
    </source>
</evidence>
<proteinExistence type="inferred from homology"/>
<dbReference type="GO" id="GO:0005525">
    <property type="term" value="F:GTP binding"/>
    <property type="evidence" value="ECO:0007669"/>
    <property type="project" value="UniProtKB-KW"/>
</dbReference>
<reference evidence="18 19" key="1">
    <citation type="submission" date="2018-01" db="EMBL/GenBank/DDBJ databases">
        <title>Saezia sanguinis gen. nov., sp. nov., in the order Burkholderiales isolated from human blood.</title>
        <authorList>
            <person name="Medina-Pascual M.J."/>
            <person name="Valdezate S."/>
            <person name="Monzon S."/>
            <person name="Cuesta I."/>
            <person name="Carrasco G."/>
            <person name="Villalon P."/>
            <person name="Saez-Nieto J.A."/>
        </authorList>
    </citation>
    <scope>NUCLEOTIDE SEQUENCE [LARGE SCALE GENOMIC DNA]</scope>
    <source>
        <strain evidence="18 19">CNM695-12</strain>
    </source>
</reference>
<evidence type="ECO:0000256" key="10">
    <source>
        <dbReference type="ARBA" id="ARBA00023065"/>
    </source>
</evidence>
<dbReference type="NCBIfam" id="TIGR00231">
    <property type="entry name" value="small_GTP"/>
    <property type="match status" value="1"/>
</dbReference>
<dbReference type="Pfam" id="PF17910">
    <property type="entry name" value="FeoB_Cyto"/>
    <property type="match status" value="1"/>
</dbReference>
<dbReference type="EMBL" id="PQSP01000002">
    <property type="protein sequence ID" value="RUS66953.1"/>
    <property type="molecule type" value="Genomic_DNA"/>
</dbReference>
<dbReference type="Pfam" id="PF07664">
    <property type="entry name" value="FeoB_C"/>
    <property type="match status" value="1"/>
</dbReference>
<dbReference type="RefSeq" id="WP_126978644.1">
    <property type="nucleotide sequence ID" value="NZ_PQSP01000002.1"/>
</dbReference>
<feature type="transmembrane region" description="Helical" evidence="16">
    <location>
        <begin position="289"/>
        <end position="314"/>
    </location>
</feature>
<evidence type="ECO:0000256" key="11">
    <source>
        <dbReference type="ARBA" id="ARBA00023134"/>
    </source>
</evidence>
<sequence>MSNIKHTIALIGNPNSGKTTFFNALTGAHQQVGNWPGVTIERKSGYFVHEGHKIEVIDLPGLYSLDTTDSSVSLDEQVARDYVLSGEADVIVNIVDASNLERNLFLTTQLLEMDVPVIVALNMVDVAETRGMALDTNKLQQEIGCPVFQIIASQGQGVAELKNHLATSENFKLPAAQPVYPPAMTQAVNTAIPNVAALCAQRQLNPHWAALKALEGDHGITQLLTPEQKEAISQLREQTETILGDDIDIVTADARYAFIGKVVHDVITRKQQVSKTTSDKIDHIVLNRFLGIPIFLLLMYLMFLFTINLGGAFIDFFDKLFGTLLVDGLGHGLEAMGCPQWLKVVLANGIGGGIQTVSTFVPVIGFLFIFLSILEDSGYMARAAFVMDRFMRFIGLPGKSFVPLIVGFGCNVPAVMATRTLESRRDRMMTMAMAPFMSCGARLPIYALFAVAFFPSGGQNLVFGLYLIGVAAAVLTGLALKHTLLPGQGMPFIMELPPYHLPTVKGILRHTWDRLKSFVLRASKVIIPMVMVLNILNSVGTDGSFGHEDSQESALSAIGQAITPVFHPLGVTDENWPAAVGIFTGLLAKEAVVGTLNALYAQAGQEAAAEEGAAEPEPFSLWSGVADAFKTIPTNLIALKDSLLDPLGLGAVKAEGSLEEIAEGQEVSVATYGAMVKMFPSTAAAFAYLLLILLYFPCVAVIGAIAREASLRWAGFVAFWSTALGYCVAVLFYQTATFAQHPVYSASWIIGILIFMAVVLLVMRQYGLRHDISDAPEHQAKTQGA</sequence>
<keyword evidence="11 14" id="KW-0342">GTP-binding</keyword>
<feature type="binding site" evidence="14">
    <location>
        <begin position="58"/>
        <end position="61"/>
    </location>
    <ligand>
        <name>GTP</name>
        <dbReference type="ChEBI" id="CHEBI:37565"/>
        <label>1</label>
    </ligand>
</feature>
<comment type="caution">
    <text evidence="18">The sequence shown here is derived from an EMBL/GenBank/DDBJ whole genome shotgun (WGS) entry which is preliminary data.</text>
</comment>
<evidence type="ECO:0000259" key="17">
    <source>
        <dbReference type="PROSITE" id="PS51711"/>
    </source>
</evidence>
<feature type="binding site" evidence="14">
    <location>
        <begin position="12"/>
        <end position="19"/>
    </location>
    <ligand>
        <name>GTP</name>
        <dbReference type="ChEBI" id="CHEBI:37565"/>
        <label>1</label>
    </ligand>
</feature>
<keyword evidence="15" id="KW-0479">Metal-binding</keyword>
<keyword evidence="10" id="KW-0406">Ion transport</keyword>
<dbReference type="CDD" id="cd01879">
    <property type="entry name" value="FeoB"/>
    <property type="match status" value="1"/>
</dbReference>
<dbReference type="InterPro" id="IPR006073">
    <property type="entry name" value="GTP-bd"/>
</dbReference>
<evidence type="ECO:0000256" key="14">
    <source>
        <dbReference type="PIRSR" id="PIRSR603373-1"/>
    </source>
</evidence>
<comment type="similarity">
    <text evidence="16">Belongs to the TRAFAC class TrmE-Era-EngA-EngB-Septin-like GTPase superfamily. FeoB GTPase (TC 9.A.8) family.</text>
</comment>
<dbReference type="InterPro" id="IPR041069">
    <property type="entry name" value="FeoB_Cyto"/>
</dbReference>
<keyword evidence="9 16" id="KW-0408">Iron</keyword>
<feature type="transmembrane region" description="Helical" evidence="16">
    <location>
        <begin position="713"/>
        <end position="733"/>
    </location>
</feature>
<dbReference type="SUPFAM" id="SSF52540">
    <property type="entry name" value="P-loop containing nucleoside triphosphate hydrolases"/>
    <property type="match status" value="1"/>
</dbReference>
<evidence type="ECO:0000256" key="9">
    <source>
        <dbReference type="ARBA" id="ARBA00023004"/>
    </source>
</evidence>
<keyword evidence="3" id="KW-1003">Cell membrane</keyword>
<dbReference type="GO" id="GO:0046872">
    <property type="term" value="F:metal ion binding"/>
    <property type="evidence" value="ECO:0007669"/>
    <property type="project" value="UniProtKB-KW"/>
</dbReference>
<evidence type="ECO:0000256" key="3">
    <source>
        <dbReference type="ARBA" id="ARBA00022475"/>
    </source>
</evidence>
<keyword evidence="19" id="KW-1185">Reference proteome</keyword>
<dbReference type="PROSITE" id="PS51711">
    <property type="entry name" value="G_FEOB"/>
    <property type="match status" value="1"/>
</dbReference>
<protein>
    <recommendedName>
        <fullName evidence="13 16">Ferrous iron transport protein B</fullName>
    </recommendedName>
</protein>
<dbReference type="NCBIfam" id="NF007105">
    <property type="entry name" value="PRK09554.1"/>
    <property type="match status" value="1"/>
</dbReference>
<keyword evidence="2 16" id="KW-0813">Transport</keyword>
<keyword evidence="7 14" id="KW-0547">Nucleotide-binding</keyword>
<evidence type="ECO:0000256" key="15">
    <source>
        <dbReference type="PIRSR" id="PIRSR603373-2"/>
    </source>
</evidence>
<feature type="binding site" evidence="15">
    <location>
        <position position="23"/>
    </location>
    <ligand>
        <name>Mg(2+)</name>
        <dbReference type="ChEBI" id="CHEBI:18420"/>
        <label>2</label>
    </ligand>
</feature>
<feature type="transmembrane region" description="Helical" evidence="16">
    <location>
        <begin position="360"/>
        <end position="381"/>
    </location>
</feature>
<organism evidence="18 19">
    <name type="scientific">Saezia sanguinis</name>
    <dbReference type="NCBI Taxonomy" id="1965230"/>
    <lineage>
        <taxon>Bacteria</taxon>
        <taxon>Pseudomonadati</taxon>
        <taxon>Pseudomonadota</taxon>
        <taxon>Betaproteobacteria</taxon>
        <taxon>Burkholderiales</taxon>
        <taxon>Saeziaceae</taxon>
        <taxon>Saezia</taxon>
    </lineage>
</organism>
<comment type="function">
    <text evidence="16">Probable transporter of a GTP-driven Fe(2+) uptake system.</text>
</comment>
<dbReference type="InterPro" id="IPR027417">
    <property type="entry name" value="P-loop_NTPase"/>
</dbReference>
<evidence type="ECO:0000256" key="6">
    <source>
        <dbReference type="ARBA" id="ARBA00022692"/>
    </source>
</evidence>
<dbReference type="InterPro" id="IPR050860">
    <property type="entry name" value="FeoB_GTPase"/>
</dbReference>
<feature type="binding site" evidence="15">
    <location>
        <position position="26"/>
    </location>
    <ligand>
        <name>Mg(2+)</name>
        <dbReference type="ChEBI" id="CHEBI:18420"/>
        <label>2</label>
    </ligand>
</feature>
<evidence type="ECO:0000256" key="2">
    <source>
        <dbReference type="ARBA" id="ARBA00022448"/>
    </source>
</evidence>
<dbReference type="InterPro" id="IPR005225">
    <property type="entry name" value="Small_GTP-bd"/>
</dbReference>
<feature type="binding site" evidence="15">
    <location>
        <position position="27"/>
    </location>
    <ligand>
        <name>Mg(2+)</name>
        <dbReference type="ChEBI" id="CHEBI:18420"/>
        <label>2</label>
    </ligand>
</feature>